<name>A0A9D2GNV3_9BACT</name>
<dbReference type="HAMAP" id="MF_01274">
    <property type="entry name" value="Pantothen_kinase_3"/>
    <property type="match status" value="1"/>
</dbReference>
<keyword evidence="12 16" id="KW-0630">Potassium</keyword>
<dbReference type="GO" id="GO:0004594">
    <property type="term" value="F:pantothenate kinase activity"/>
    <property type="evidence" value="ECO:0007669"/>
    <property type="project" value="UniProtKB-UniRule"/>
</dbReference>
<dbReference type="GO" id="GO:0005737">
    <property type="term" value="C:cytoplasm"/>
    <property type="evidence" value="ECO:0007669"/>
    <property type="project" value="UniProtKB-SubCell"/>
</dbReference>
<dbReference type="CDD" id="cd24015">
    <property type="entry name" value="ASKHA_NBD_PanK-III"/>
    <property type="match status" value="1"/>
</dbReference>
<dbReference type="PANTHER" id="PTHR34265">
    <property type="entry name" value="TYPE III PANTOTHENATE KINASE"/>
    <property type="match status" value="1"/>
</dbReference>
<evidence type="ECO:0000256" key="10">
    <source>
        <dbReference type="ARBA" id="ARBA00022777"/>
    </source>
</evidence>
<feature type="binding site" evidence="16">
    <location>
        <begin position="97"/>
        <end position="100"/>
    </location>
    <ligand>
        <name>substrate</name>
    </ligand>
</feature>
<evidence type="ECO:0000256" key="5">
    <source>
        <dbReference type="ARBA" id="ARBA00011738"/>
    </source>
</evidence>
<comment type="subcellular location">
    <subcellularLocation>
        <location evidence="3 16">Cytoplasm</location>
    </subcellularLocation>
</comment>
<feature type="binding site" evidence="16">
    <location>
        <begin position="7"/>
        <end position="14"/>
    </location>
    <ligand>
        <name>ATP</name>
        <dbReference type="ChEBI" id="CHEBI:30616"/>
    </ligand>
</feature>
<dbReference type="Pfam" id="PF03309">
    <property type="entry name" value="Pan_kinase"/>
    <property type="match status" value="1"/>
</dbReference>
<keyword evidence="13 16" id="KW-0173">Coenzyme A biosynthesis</keyword>
<dbReference type="EMBL" id="DXAW01000061">
    <property type="protein sequence ID" value="HIZ85466.1"/>
    <property type="molecule type" value="Genomic_DNA"/>
</dbReference>
<evidence type="ECO:0000313" key="17">
    <source>
        <dbReference type="EMBL" id="HIZ85466.1"/>
    </source>
</evidence>
<reference evidence="17" key="2">
    <citation type="submission" date="2021-04" db="EMBL/GenBank/DDBJ databases">
        <authorList>
            <person name="Gilroy R."/>
        </authorList>
    </citation>
    <scope>NUCLEOTIDE SEQUENCE</scope>
    <source>
        <strain evidence="17">Gambia16-554</strain>
    </source>
</reference>
<comment type="similarity">
    <text evidence="14 16">Belongs to the type III pantothenate kinase family.</text>
</comment>
<dbReference type="AlphaFoldDB" id="A0A9D2GNV3"/>
<comment type="pathway">
    <text evidence="4 16">Cofactor biosynthesis; coenzyme A biosynthesis; CoA from (R)-pantothenate: step 1/5.</text>
</comment>
<dbReference type="PANTHER" id="PTHR34265:SF1">
    <property type="entry name" value="TYPE III PANTOTHENATE KINASE"/>
    <property type="match status" value="1"/>
</dbReference>
<comment type="function">
    <text evidence="16">Catalyzes the phosphorylation of pantothenate (Pan), the first step in CoA biosynthesis.</text>
</comment>
<keyword evidence="10 16" id="KW-0418">Kinase</keyword>
<evidence type="ECO:0000256" key="15">
    <source>
        <dbReference type="ARBA" id="ARBA00040883"/>
    </source>
</evidence>
<comment type="subunit">
    <text evidence="5 16">Homodimer.</text>
</comment>
<dbReference type="EC" id="2.7.1.33" evidence="6 16"/>
<keyword evidence="16" id="KW-0479">Metal-binding</keyword>
<dbReference type="Gene3D" id="3.30.420.40">
    <property type="match status" value="1"/>
</dbReference>
<evidence type="ECO:0000256" key="4">
    <source>
        <dbReference type="ARBA" id="ARBA00005225"/>
    </source>
</evidence>
<evidence type="ECO:0000256" key="3">
    <source>
        <dbReference type="ARBA" id="ARBA00004496"/>
    </source>
</evidence>
<keyword evidence="9 16" id="KW-0547">Nucleotide-binding</keyword>
<feature type="binding site" evidence="16">
    <location>
        <position position="175"/>
    </location>
    <ligand>
        <name>substrate</name>
    </ligand>
</feature>
<dbReference type="GO" id="GO:0005524">
    <property type="term" value="F:ATP binding"/>
    <property type="evidence" value="ECO:0007669"/>
    <property type="project" value="UniProtKB-UniRule"/>
</dbReference>
<dbReference type="NCBIfam" id="TIGR00671">
    <property type="entry name" value="baf"/>
    <property type="match status" value="1"/>
</dbReference>
<evidence type="ECO:0000256" key="6">
    <source>
        <dbReference type="ARBA" id="ARBA00012102"/>
    </source>
</evidence>
<keyword evidence="8 16" id="KW-0808">Transferase</keyword>
<reference evidence="17" key="1">
    <citation type="journal article" date="2021" name="PeerJ">
        <title>Extensive microbial diversity within the chicken gut microbiome revealed by metagenomics and culture.</title>
        <authorList>
            <person name="Gilroy R."/>
            <person name="Ravi A."/>
            <person name="Getino M."/>
            <person name="Pursley I."/>
            <person name="Horton D.L."/>
            <person name="Alikhan N.F."/>
            <person name="Baker D."/>
            <person name="Gharbi K."/>
            <person name="Hall N."/>
            <person name="Watson M."/>
            <person name="Adriaenssens E.M."/>
            <person name="Foster-Nyarko E."/>
            <person name="Jarju S."/>
            <person name="Secka A."/>
            <person name="Antonio M."/>
            <person name="Oren A."/>
            <person name="Chaudhuri R.R."/>
            <person name="La Ragione R."/>
            <person name="Hildebrand F."/>
            <person name="Pallen M.J."/>
        </authorList>
    </citation>
    <scope>NUCLEOTIDE SEQUENCE</scope>
    <source>
        <strain evidence="17">Gambia16-554</strain>
    </source>
</reference>
<keyword evidence="11 16" id="KW-0067">ATP-binding</keyword>
<protein>
    <recommendedName>
        <fullName evidence="15 16">Type III pantothenate kinase</fullName>
        <ecNumber evidence="6 16">2.7.1.33</ecNumber>
    </recommendedName>
    <alternativeName>
        <fullName evidence="16">PanK-III</fullName>
    </alternativeName>
    <alternativeName>
        <fullName evidence="16">Pantothenic acid kinase</fullName>
    </alternativeName>
</protein>
<evidence type="ECO:0000256" key="7">
    <source>
        <dbReference type="ARBA" id="ARBA00022490"/>
    </source>
</evidence>
<comment type="cofactor">
    <cofactor evidence="16">
        <name>NH4(+)</name>
        <dbReference type="ChEBI" id="CHEBI:28938"/>
    </cofactor>
    <cofactor evidence="16">
        <name>K(+)</name>
        <dbReference type="ChEBI" id="CHEBI:29103"/>
    </cofactor>
    <text evidence="16">A monovalent cation. Ammonium or potassium.</text>
</comment>
<comment type="caution">
    <text evidence="17">The sequence shown here is derived from an EMBL/GenBank/DDBJ whole genome shotgun (WGS) entry which is preliminary data.</text>
</comment>
<keyword evidence="7 16" id="KW-0963">Cytoplasm</keyword>
<sequence>MKIILIDIGNSSYCKLAVSDGMSIKGVRRVLRQTLLSETEALLQGDGQADIVCLCSVAEREPSLELELGRLSRRFIRLDSFTPMPLVIDYATPETLGADRIAAAVGAASLFPGESCVIFDFGTALTIDFLTADGRFAGGNISPGLSMRFNAIHRFTDRLPLVQPSYPSGMSGRSTMDAINTGVVSGIMFEVEKYIELNPGSRIVFTGGDSLFFAKKMKSSIFVAYNLVLRGLLEIAQYNNV</sequence>
<comment type="cofactor">
    <cofactor evidence="2">
        <name>K(+)</name>
        <dbReference type="ChEBI" id="CHEBI:29103"/>
    </cofactor>
</comment>
<evidence type="ECO:0000313" key="18">
    <source>
        <dbReference type="Proteomes" id="UP000824115"/>
    </source>
</evidence>
<evidence type="ECO:0000256" key="2">
    <source>
        <dbReference type="ARBA" id="ARBA00001958"/>
    </source>
</evidence>
<dbReference type="InterPro" id="IPR004619">
    <property type="entry name" value="Type_III_PanK"/>
</dbReference>
<evidence type="ECO:0000256" key="14">
    <source>
        <dbReference type="ARBA" id="ARBA00038036"/>
    </source>
</evidence>
<feature type="binding site" evidence="16">
    <location>
        <position position="120"/>
    </location>
    <ligand>
        <name>K(+)</name>
        <dbReference type="ChEBI" id="CHEBI:29103"/>
    </ligand>
</feature>
<dbReference type="Proteomes" id="UP000824115">
    <property type="component" value="Unassembled WGS sequence"/>
</dbReference>
<dbReference type="SUPFAM" id="SSF53067">
    <property type="entry name" value="Actin-like ATPase domain"/>
    <property type="match status" value="2"/>
</dbReference>
<accession>A0A9D2GNV3</accession>
<evidence type="ECO:0000256" key="1">
    <source>
        <dbReference type="ARBA" id="ARBA00001206"/>
    </source>
</evidence>
<dbReference type="GO" id="GO:0046872">
    <property type="term" value="F:metal ion binding"/>
    <property type="evidence" value="ECO:0007669"/>
    <property type="project" value="UniProtKB-KW"/>
</dbReference>
<feature type="binding site" evidence="16">
    <location>
        <position position="123"/>
    </location>
    <ligand>
        <name>ATP</name>
        <dbReference type="ChEBI" id="CHEBI:30616"/>
    </ligand>
</feature>
<comment type="catalytic activity">
    <reaction evidence="1 16">
        <text>(R)-pantothenate + ATP = (R)-4'-phosphopantothenate + ADP + H(+)</text>
        <dbReference type="Rhea" id="RHEA:16373"/>
        <dbReference type="ChEBI" id="CHEBI:10986"/>
        <dbReference type="ChEBI" id="CHEBI:15378"/>
        <dbReference type="ChEBI" id="CHEBI:29032"/>
        <dbReference type="ChEBI" id="CHEBI:30616"/>
        <dbReference type="ChEBI" id="CHEBI:456216"/>
        <dbReference type="EC" id="2.7.1.33"/>
    </reaction>
</comment>
<evidence type="ECO:0000256" key="8">
    <source>
        <dbReference type="ARBA" id="ARBA00022679"/>
    </source>
</evidence>
<feature type="binding site" evidence="16">
    <location>
        <position position="90"/>
    </location>
    <ligand>
        <name>substrate</name>
    </ligand>
</feature>
<gene>
    <name evidence="16" type="primary">coaX</name>
    <name evidence="17" type="ORF">IAC04_03140</name>
</gene>
<organism evidence="17 18">
    <name type="scientific">Candidatus Coprenecus stercoravium</name>
    <dbReference type="NCBI Taxonomy" id="2840735"/>
    <lineage>
        <taxon>Bacteria</taxon>
        <taxon>Pseudomonadati</taxon>
        <taxon>Bacteroidota</taxon>
        <taxon>Bacteroidia</taxon>
        <taxon>Bacteroidales</taxon>
        <taxon>Rikenellaceae</taxon>
        <taxon>Rikenellaceae incertae sedis</taxon>
        <taxon>Candidatus Coprenecus</taxon>
    </lineage>
</organism>
<evidence type="ECO:0000256" key="11">
    <source>
        <dbReference type="ARBA" id="ARBA00022840"/>
    </source>
</evidence>
<proteinExistence type="inferred from homology"/>
<evidence type="ECO:0000256" key="13">
    <source>
        <dbReference type="ARBA" id="ARBA00022993"/>
    </source>
</evidence>
<evidence type="ECO:0000256" key="16">
    <source>
        <dbReference type="HAMAP-Rule" id="MF_01274"/>
    </source>
</evidence>
<feature type="active site" description="Proton acceptor" evidence="16">
    <location>
        <position position="99"/>
    </location>
</feature>
<evidence type="ECO:0000256" key="9">
    <source>
        <dbReference type="ARBA" id="ARBA00022741"/>
    </source>
</evidence>
<dbReference type="GO" id="GO:0015937">
    <property type="term" value="P:coenzyme A biosynthetic process"/>
    <property type="evidence" value="ECO:0007669"/>
    <property type="project" value="UniProtKB-UniRule"/>
</dbReference>
<dbReference type="InterPro" id="IPR043129">
    <property type="entry name" value="ATPase_NBD"/>
</dbReference>
<evidence type="ECO:0000256" key="12">
    <source>
        <dbReference type="ARBA" id="ARBA00022958"/>
    </source>
</evidence>